<sequence length="193" mass="22286">MRKYLLLFLFMPALAFAQFKPTDSEIGIYFEDTGEQIYASVLGGHTFAKTPLAIFTFGLIAQERIPFLLSAEASQKTENPVFIFQMDRHLVDDTTVQFPGRSFRGATSPKEFLLLELNAKSNKNRRHILKEKNAWGTRIVANSIPFTFEQVQENVFVVTPLQKLEKGEYCFVHQDILNTEFFSDFMFFDFSVR</sequence>
<dbReference type="OrthoDB" id="1173423at2"/>
<proteinExistence type="predicted"/>
<evidence type="ECO:0000256" key="1">
    <source>
        <dbReference type="SAM" id="SignalP"/>
    </source>
</evidence>
<dbReference type="EMBL" id="CP011071">
    <property type="protein sequence ID" value="AKA35668.1"/>
    <property type="molecule type" value="Genomic_DNA"/>
</dbReference>
<evidence type="ECO:0000313" key="2">
    <source>
        <dbReference type="EMBL" id="AKA35668.1"/>
    </source>
</evidence>
<gene>
    <name evidence="2" type="ORF">VC82_2073</name>
</gene>
<evidence type="ECO:0000313" key="3">
    <source>
        <dbReference type="Proteomes" id="UP000032726"/>
    </source>
</evidence>
<organism evidence="2 3">
    <name type="scientific">Flagellimonas lutaonensis</name>
    <dbReference type="NCBI Taxonomy" id="516051"/>
    <lineage>
        <taxon>Bacteria</taxon>
        <taxon>Pseudomonadati</taxon>
        <taxon>Bacteroidota</taxon>
        <taxon>Flavobacteriia</taxon>
        <taxon>Flavobacteriales</taxon>
        <taxon>Flavobacteriaceae</taxon>
        <taxon>Flagellimonas</taxon>
    </lineage>
</organism>
<feature type="signal peptide" evidence="1">
    <location>
        <begin position="1"/>
        <end position="17"/>
    </location>
</feature>
<name>A0A0D5YUY6_9FLAO</name>
<keyword evidence="3" id="KW-1185">Reference proteome</keyword>
<dbReference type="HOGENOM" id="CLU_1407407_0_0_10"/>
<dbReference type="KEGG" id="mlt:VC82_2073"/>
<reference evidence="2 3" key="1">
    <citation type="submission" date="2015-03" db="EMBL/GenBank/DDBJ databases">
        <title>Complete genome sequence of Muricauda lutaonensis CC-HSB-11T, isolated from a coastal hot spring.</title>
        <authorList>
            <person name="Kim K.M."/>
        </authorList>
    </citation>
    <scope>NUCLEOTIDE SEQUENCE [LARGE SCALE GENOMIC DNA]</scope>
    <source>
        <strain evidence="2 3">CC-HSB-11</strain>
    </source>
</reference>
<dbReference type="AlphaFoldDB" id="A0A0D5YUY6"/>
<keyword evidence="1" id="KW-0732">Signal</keyword>
<dbReference type="Proteomes" id="UP000032726">
    <property type="component" value="Chromosome"/>
</dbReference>
<protein>
    <submittedName>
        <fullName evidence="2">Uncharacterized protein</fullName>
    </submittedName>
</protein>
<dbReference type="RefSeq" id="WP_045802298.1">
    <property type="nucleotide sequence ID" value="NZ_CP011071.1"/>
</dbReference>
<accession>A0A0D5YUY6</accession>
<feature type="chain" id="PRO_5002300000" evidence="1">
    <location>
        <begin position="18"/>
        <end position="193"/>
    </location>
</feature>